<organism evidence="1">
    <name type="scientific">bioreactor metagenome</name>
    <dbReference type="NCBI Taxonomy" id="1076179"/>
    <lineage>
        <taxon>unclassified sequences</taxon>
        <taxon>metagenomes</taxon>
        <taxon>ecological metagenomes</taxon>
    </lineage>
</organism>
<name>A0A645DY04_9ZZZZ</name>
<reference evidence="1" key="1">
    <citation type="submission" date="2019-08" db="EMBL/GenBank/DDBJ databases">
        <authorList>
            <person name="Kucharzyk K."/>
            <person name="Murdoch R.W."/>
            <person name="Higgins S."/>
            <person name="Loffler F."/>
        </authorList>
    </citation>
    <scope>NUCLEOTIDE SEQUENCE</scope>
</reference>
<sequence>MPALETYVQTQSVNSYYEMVLGALIYFGNDSIKALIVPEEAWCEIDNAEDLERAQKKFGKWGG</sequence>
<protein>
    <recommendedName>
        <fullName evidence="2">Nucleotidyl transferase domain-containing protein</fullName>
    </recommendedName>
</protein>
<comment type="caution">
    <text evidence="1">The sequence shown here is derived from an EMBL/GenBank/DDBJ whole genome shotgun (WGS) entry which is preliminary data.</text>
</comment>
<evidence type="ECO:0008006" key="2">
    <source>
        <dbReference type="Google" id="ProtNLM"/>
    </source>
</evidence>
<dbReference type="AlphaFoldDB" id="A0A645DY04"/>
<evidence type="ECO:0000313" key="1">
    <source>
        <dbReference type="EMBL" id="MPM94149.1"/>
    </source>
</evidence>
<accession>A0A645DY04</accession>
<gene>
    <name evidence="1" type="ORF">SDC9_141293</name>
</gene>
<proteinExistence type="predicted"/>
<dbReference type="EMBL" id="VSSQ01040832">
    <property type="protein sequence ID" value="MPM94149.1"/>
    <property type="molecule type" value="Genomic_DNA"/>
</dbReference>